<proteinExistence type="predicted"/>
<keyword evidence="2" id="KW-1185">Reference proteome</keyword>
<organism evidence="1 2">
    <name type="scientific">Lentinus tigrinus ALCF2SS1-6</name>
    <dbReference type="NCBI Taxonomy" id="1328759"/>
    <lineage>
        <taxon>Eukaryota</taxon>
        <taxon>Fungi</taxon>
        <taxon>Dikarya</taxon>
        <taxon>Basidiomycota</taxon>
        <taxon>Agaricomycotina</taxon>
        <taxon>Agaricomycetes</taxon>
        <taxon>Polyporales</taxon>
        <taxon>Polyporaceae</taxon>
        <taxon>Lentinus</taxon>
    </lineage>
</organism>
<evidence type="ECO:0000313" key="1">
    <source>
        <dbReference type="EMBL" id="RPD52392.1"/>
    </source>
</evidence>
<accession>A0A5C2RLD0</accession>
<sequence length="120" mass="13251">MASPPRVAAILLPFAPRAQLAPSVLSNVLLPRRSMLPSRPRCAFWTDLGRHLGGRLWPSTTLQSRHSTFYLTSGRTADCTKDGAALRDWVNIIRGRPRRGVGVVSQGFVLESRWTLLVGC</sequence>
<dbReference type="AlphaFoldDB" id="A0A5C2RLD0"/>
<gene>
    <name evidence="1" type="ORF">L227DRAFT_52392</name>
</gene>
<dbReference type="EMBL" id="ML122365">
    <property type="protein sequence ID" value="RPD52392.1"/>
    <property type="molecule type" value="Genomic_DNA"/>
</dbReference>
<protein>
    <submittedName>
        <fullName evidence="1">Uncharacterized protein</fullName>
    </submittedName>
</protein>
<name>A0A5C2RLD0_9APHY</name>
<evidence type="ECO:0000313" key="2">
    <source>
        <dbReference type="Proteomes" id="UP000313359"/>
    </source>
</evidence>
<dbReference type="Proteomes" id="UP000313359">
    <property type="component" value="Unassembled WGS sequence"/>
</dbReference>
<reference evidence="1" key="1">
    <citation type="journal article" date="2018" name="Genome Biol. Evol.">
        <title>Genomics and development of Lentinus tigrinus, a white-rot wood-decaying mushroom with dimorphic fruiting bodies.</title>
        <authorList>
            <person name="Wu B."/>
            <person name="Xu Z."/>
            <person name="Knudson A."/>
            <person name="Carlson A."/>
            <person name="Chen N."/>
            <person name="Kovaka S."/>
            <person name="LaButti K."/>
            <person name="Lipzen A."/>
            <person name="Pennachio C."/>
            <person name="Riley R."/>
            <person name="Schakwitz W."/>
            <person name="Umezawa K."/>
            <person name="Ohm R.A."/>
            <person name="Grigoriev I.V."/>
            <person name="Nagy L.G."/>
            <person name="Gibbons J."/>
            <person name="Hibbett D."/>
        </authorList>
    </citation>
    <scope>NUCLEOTIDE SEQUENCE [LARGE SCALE GENOMIC DNA]</scope>
    <source>
        <strain evidence="1">ALCF2SS1-6</strain>
    </source>
</reference>